<evidence type="ECO:0000313" key="2">
    <source>
        <dbReference type="EMBL" id="CAD7658748.1"/>
    </source>
</evidence>
<dbReference type="EMBL" id="OC930558">
    <property type="protein sequence ID" value="CAD7658748.1"/>
    <property type="molecule type" value="Genomic_DNA"/>
</dbReference>
<dbReference type="PANTHER" id="PTHR32046">
    <property type="entry name" value="G DOMAIN-CONTAINING PROTEIN"/>
    <property type="match status" value="1"/>
</dbReference>
<name>A0A7R9MFA4_9ACAR</name>
<gene>
    <name evidence="2" type="ORF">ONB1V03_LOCUS15368</name>
</gene>
<feature type="non-terminal residue" evidence="2">
    <location>
        <position position="228"/>
    </location>
</feature>
<keyword evidence="3" id="KW-1185">Reference proteome</keyword>
<organism evidence="2">
    <name type="scientific">Oppiella nova</name>
    <dbReference type="NCBI Taxonomy" id="334625"/>
    <lineage>
        <taxon>Eukaryota</taxon>
        <taxon>Metazoa</taxon>
        <taxon>Ecdysozoa</taxon>
        <taxon>Arthropoda</taxon>
        <taxon>Chelicerata</taxon>
        <taxon>Arachnida</taxon>
        <taxon>Acari</taxon>
        <taxon>Acariformes</taxon>
        <taxon>Sarcoptiformes</taxon>
        <taxon>Oribatida</taxon>
        <taxon>Brachypylina</taxon>
        <taxon>Oppioidea</taxon>
        <taxon>Oppiidae</taxon>
        <taxon>Oppiella</taxon>
    </lineage>
</organism>
<dbReference type="EMBL" id="CAJPVJ010015733">
    <property type="protein sequence ID" value="CAG2175934.1"/>
    <property type="molecule type" value="Genomic_DNA"/>
</dbReference>
<dbReference type="OrthoDB" id="2386367at2759"/>
<accession>A0A7R9MFA4</accession>
<evidence type="ECO:0000313" key="3">
    <source>
        <dbReference type="Proteomes" id="UP000728032"/>
    </source>
</evidence>
<dbReference type="AlphaFoldDB" id="A0A7R9MFA4"/>
<protein>
    <recommendedName>
        <fullName evidence="1">DUF8206 domain-containing protein</fullName>
    </recommendedName>
</protein>
<dbReference type="Proteomes" id="UP000728032">
    <property type="component" value="Unassembled WGS sequence"/>
</dbReference>
<feature type="domain" description="DUF8206" evidence="1">
    <location>
        <begin position="173"/>
        <end position="223"/>
    </location>
</feature>
<proteinExistence type="predicted"/>
<dbReference type="Pfam" id="PF26633">
    <property type="entry name" value="DUF8206"/>
    <property type="match status" value="1"/>
</dbReference>
<dbReference type="InterPro" id="IPR058519">
    <property type="entry name" value="DUF8206"/>
</dbReference>
<reference evidence="2" key="1">
    <citation type="submission" date="2020-11" db="EMBL/GenBank/DDBJ databases">
        <authorList>
            <person name="Tran Van P."/>
        </authorList>
    </citation>
    <scope>NUCLEOTIDE SEQUENCE</scope>
</reference>
<evidence type="ECO:0000259" key="1">
    <source>
        <dbReference type="Pfam" id="PF26633"/>
    </source>
</evidence>
<sequence>RINNYQGHGKIFVENILFLFTNTRSTQYAPGDTGPALISLLDQIIESPPYVGIEYDKKTIYCFDNEAFRFAVASAPPNNMVFDDMLTHQSKNAIDYWSAYYHCPKAMDTLSLNDAKQNILLLTQPLADIANNISHNVKQCERHKQRIHEFTGDLTALEKELYIPSVDIETDPLDHPKTVCSDKNCCTQENINGNIKTHYTTSCHSPCYLTHSDGNIVGNNGLLESGIQ</sequence>
<dbReference type="PANTHER" id="PTHR32046:SF11">
    <property type="entry name" value="IMMUNE-ASSOCIATED NUCLEOTIDE-BINDING PROTEIN 10-LIKE"/>
    <property type="match status" value="1"/>
</dbReference>